<dbReference type="GO" id="GO:0016020">
    <property type="term" value="C:membrane"/>
    <property type="evidence" value="ECO:0007669"/>
    <property type="project" value="UniProtKB-SubCell"/>
</dbReference>
<name>V5XKM0_HALDH</name>
<keyword evidence="4 10" id="KW-0812">Transmembrane</keyword>
<evidence type="ECO:0000256" key="10">
    <source>
        <dbReference type="SAM" id="Phobius"/>
    </source>
</evidence>
<keyword evidence="8 10" id="KW-0472">Membrane</keyword>
<dbReference type="EMBL" id="AB873081">
    <property type="protein sequence ID" value="BAO05547.1"/>
    <property type="molecule type" value="Genomic_DNA"/>
</dbReference>
<evidence type="ECO:0000313" key="11">
    <source>
        <dbReference type="EMBL" id="BAO05547.1"/>
    </source>
</evidence>
<feature type="transmembrane region" description="Helical" evidence="10">
    <location>
        <begin position="48"/>
        <end position="69"/>
    </location>
</feature>
<sequence length="107" mass="11597">LQDRCLYSAFTTLGCELEDMSSVSYLFIVAVFGVGFSVIVLSLQYKHLLGILLSLELMMLSLFLMIVSIGSGFNFEGQLCLILITLSACEASLGLAVLVSLIRTHGN</sequence>
<feature type="non-terminal residue" evidence="11">
    <location>
        <position position="107"/>
    </location>
</feature>
<evidence type="ECO:0000256" key="3">
    <source>
        <dbReference type="ARBA" id="ARBA00016612"/>
    </source>
</evidence>
<protein>
    <recommendedName>
        <fullName evidence="3">NADH-ubiquinone oxidoreductase chain 4L</fullName>
    </recommendedName>
    <alternativeName>
        <fullName evidence="9">NADH dehydrogenase subunit 4L</fullName>
    </alternativeName>
</protein>
<feature type="non-terminal residue" evidence="11">
    <location>
        <position position="1"/>
    </location>
</feature>
<feature type="transmembrane region" description="Helical" evidence="10">
    <location>
        <begin position="23"/>
        <end position="41"/>
    </location>
</feature>
<organism evidence="11">
    <name type="scientific">Haliotis discus hannai</name>
    <name type="common">Japanese abalone</name>
    <dbReference type="NCBI Taxonomy" id="42344"/>
    <lineage>
        <taxon>Eukaryota</taxon>
        <taxon>Metazoa</taxon>
        <taxon>Spiralia</taxon>
        <taxon>Lophotrochozoa</taxon>
        <taxon>Mollusca</taxon>
        <taxon>Gastropoda</taxon>
        <taxon>Vetigastropoda</taxon>
        <taxon>Lepetellida</taxon>
        <taxon>Haliotoidea</taxon>
        <taxon>Haliotidae</taxon>
        <taxon>Haliotis</taxon>
    </lineage>
</organism>
<keyword evidence="7" id="KW-0520">NAD</keyword>
<evidence type="ECO:0000256" key="1">
    <source>
        <dbReference type="ARBA" id="ARBA00004141"/>
    </source>
</evidence>
<evidence type="ECO:0000256" key="2">
    <source>
        <dbReference type="ARBA" id="ARBA00010519"/>
    </source>
</evidence>
<evidence type="ECO:0000256" key="5">
    <source>
        <dbReference type="ARBA" id="ARBA00022967"/>
    </source>
</evidence>
<keyword evidence="6 10" id="KW-1133">Transmembrane helix</keyword>
<dbReference type="Pfam" id="PF00420">
    <property type="entry name" value="Oxidored_q2"/>
    <property type="match status" value="1"/>
</dbReference>
<evidence type="ECO:0000256" key="7">
    <source>
        <dbReference type="ARBA" id="ARBA00023027"/>
    </source>
</evidence>
<feature type="transmembrane region" description="Helical" evidence="10">
    <location>
        <begin position="81"/>
        <end position="102"/>
    </location>
</feature>
<gene>
    <name evidence="11" type="primary">ND4L</name>
</gene>
<keyword evidence="5" id="KW-1278">Translocase</keyword>
<comment type="subcellular location">
    <subcellularLocation>
        <location evidence="1">Membrane</location>
        <topology evidence="1">Multi-pass membrane protein</topology>
    </subcellularLocation>
</comment>
<reference evidence="11" key="1">
    <citation type="submission" date="2013-11" db="EMBL/GenBank/DDBJ databases">
        <title>Haliotis discus hannai NADH:ubiquinone oxidoreductase 4LL (ND4LL) gene, partial cds;mitochondrial gene for mitochondrial product.</title>
        <authorList>
            <person name="Nam W.S."/>
            <person name="Park C.J."/>
            <person name="Kim S.Y."/>
        </authorList>
    </citation>
    <scope>NUCLEOTIDE SEQUENCE</scope>
</reference>
<dbReference type="Gene3D" id="1.10.287.3510">
    <property type="match status" value="1"/>
</dbReference>
<evidence type="ECO:0000256" key="4">
    <source>
        <dbReference type="ARBA" id="ARBA00022692"/>
    </source>
</evidence>
<keyword evidence="11" id="KW-0496">Mitochondrion</keyword>
<keyword evidence="11" id="KW-0830">Ubiquinone</keyword>
<evidence type="ECO:0000256" key="8">
    <source>
        <dbReference type="ARBA" id="ARBA00023136"/>
    </source>
</evidence>
<evidence type="ECO:0000256" key="6">
    <source>
        <dbReference type="ARBA" id="ARBA00022989"/>
    </source>
</evidence>
<dbReference type="InterPro" id="IPR039428">
    <property type="entry name" value="NUOK/Mnh_C1-like"/>
</dbReference>
<accession>V5XKM0</accession>
<proteinExistence type="inferred from homology"/>
<comment type="similarity">
    <text evidence="2">Belongs to the complex I subunit 4L family.</text>
</comment>
<dbReference type="AlphaFoldDB" id="V5XKM0"/>
<evidence type="ECO:0000256" key="9">
    <source>
        <dbReference type="ARBA" id="ARBA00031586"/>
    </source>
</evidence>
<geneLocation type="mitochondrion" evidence="11"/>